<evidence type="ECO:0000256" key="2">
    <source>
        <dbReference type="SAM" id="MobiDB-lite"/>
    </source>
</evidence>
<feature type="coiled-coil region" evidence="1">
    <location>
        <begin position="27"/>
        <end position="84"/>
    </location>
</feature>
<sequence>MTRVEVARGPVFINGHRYCPPGRAQDRRRTRRAIARAQAENVDAQALRNRGVDSLTHEEAIQDLQNAMEEIDHLYRRVDGLRARISMGNGRGAGLGSASAAAAAAATAAAGADTAGANEGEDDEEGAQGEGSRD</sequence>
<name>A0A319DAZ9_9EURO</name>
<feature type="region of interest" description="Disordered" evidence="2">
    <location>
        <begin position="88"/>
        <end position="134"/>
    </location>
</feature>
<keyword evidence="4" id="KW-1185">Reference proteome</keyword>
<organism evidence="3 4">
    <name type="scientific">Aspergillus ellipticus CBS 707.79</name>
    <dbReference type="NCBI Taxonomy" id="1448320"/>
    <lineage>
        <taxon>Eukaryota</taxon>
        <taxon>Fungi</taxon>
        <taxon>Dikarya</taxon>
        <taxon>Ascomycota</taxon>
        <taxon>Pezizomycotina</taxon>
        <taxon>Eurotiomycetes</taxon>
        <taxon>Eurotiomycetidae</taxon>
        <taxon>Eurotiales</taxon>
        <taxon>Aspergillaceae</taxon>
        <taxon>Aspergillus</taxon>
        <taxon>Aspergillus subgen. Circumdati</taxon>
    </lineage>
</organism>
<protein>
    <submittedName>
        <fullName evidence="3">Uncharacterized protein</fullName>
    </submittedName>
</protein>
<reference evidence="3 4" key="1">
    <citation type="submission" date="2018-02" db="EMBL/GenBank/DDBJ databases">
        <title>The genomes of Aspergillus section Nigri reveals drivers in fungal speciation.</title>
        <authorList>
            <consortium name="DOE Joint Genome Institute"/>
            <person name="Vesth T.C."/>
            <person name="Nybo J."/>
            <person name="Theobald S."/>
            <person name="Brandl J."/>
            <person name="Frisvad J.C."/>
            <person name="Nielsen K.F."/>
            <person name="Lyhne E.K."/>
            <person name="Kogle M.E."/>
            <person name="Kuo A."/>
            <person name="Riley R."/>
            <person name="Clum A."/>
            <person name="Nolan M."/>
            <person name="Lipzen A."/>
            <person name="Salamov A."/>
            <person name="Henrissat B."/>
            <person name="Wiebenga A."/>
            <person name="De vries R.P."/>
            <person name="Grigoriev I.V."/>
            <person name="Mortensen U.H."/>
            <person name="Andersen M.R."/>
            <person name="Baker S.E."/>
        </authorList>
    </citation>
    <scope>NUCLEOTIDE SEQUENCE [LARGE SCALE GENOMIC DNA]</scope>
    <source>
        <strain evidence="3 4">CBS 707.79</strain>
    </source>
</reference>
<evidence type="ECO:0000313" key="4">
    <source>
        <dbReference type="Proteomes" id="UP000247810"/>
    </source>
</evidence>
<proteinExistence type="predicted"/>
<evidence type="ECO:0000313" key="3">
    <source>
        <dbReference type="EMBL" id="PYH94314.1"/>
    </source>
</evidence>
<gene>
    <name evidence="3" type="ORF">BO71DRAFT_441126</name>
</gene>
<dbReference type="AlphaFoldDB" id="A0A319DAZ9"/>
<feature type="compositionally biased region" description="Low complexity" evidence="2">
    <location>
        <begin position="96"/>
        <end position="118"/>
    </location>
</feature>
<dbReference type="VEuPathDB" id="FungiDB:BO71DRAFT_441126"/>
<dbReference type="EMBL" id="KZ825874">
    <property type="protein sequence ID" value="PYH94314.1"/>
    <property type="molecule type" value="Genomic_DNA"/>
</dbReference>
<dbReference type="Proteomes" id="UP000247810">
    <property type="component" value="Unassembled WGS sequence"/>
</dbReference>
<keyword evidence="1" id="KW-0175">Coiled coil</keyword>
<accession>A0A319DAZ9</accession>
<evidence type="ECO:0000256" key="1">
    <source>
        <dbReference type="SAM" id="Coils"/>
    </source>
</evidence>